<dbReference type="EMBL" id="MU393497">
    <property type="protein sequence ID" value="KAI4863815.1"/>
    <property type="molecule type" value="Genomic_DNA"/>
</dbReference>
<name>A0ACB9YWJ6_9PEZI</name>
<gene>
    <name evidence="1" type="ORF">F4820DRAFT_360521</name>
</gene>
<comment type="caution">
    <text evidence="1">The sequence shown here is derived from an EMBL/GenBank/DDBJ whole genome shotgun (WGS) entry which is preliminary data.</text>
</comment>
<protein>
    <submittedName>
        <fullName evidence="1">Phosphatidylserine decarboxylase-domain-containing protein</fullName>
    </submittedName>
</protein>
<dbReference type="Proteomes" id="UP001497700">
    <property type="component" value="Unassembled WGS sequence"/>
</dbReference>
<keyword evidence="2" id="KW-1185">Reference proteome</keyword>
<evidence type="ECO:0000313" key="1">
    <source>
        <dbReference type="EMBL" id="KAI4863815.1"/>
    </source>
</evidence>
<proteinExistence type="predicted"/>
<organism evidence="1 2">
    <name type="scientific">Hypoxylon rubiginosum</name>
    <dbReference type="NCBI Taxonomy" id="110542"/>
    <lineage>
        <taxon>Eukaryota</taxon>
        <taxon>Fungi</taxon>
        <taxon>Dikarya</taxon>
        <taxon>Ascomycota</taxon>
        <taxon>Pezizomycotina</taxon>
        <taxon>Sordariomycetes</taxon>
        <taxon>Xylariomycetidae</taxon>
        <taxon>Xylariales</taxon>
        <taxon>Hypoxylaceae</taxon>
        <taxon>Hypoxylon</taxon>
    </lineage>
</organism>
<evidence type="ECO:0000313" key="2">
    <source>
        <dbReference type="Proteomes" id="UP001497700"/>
    </source>
</evidence>
<sequence>MNRLDLDDPEGAIVVANSRVVTYDSVAEDKKLWIKDTNFSLTGLVMDTQLGAHFADAAVASFLLSPQDHHRYRSPVTGIVKSFRNIPRNYNQVGPAALESGVKALKSNARSYLVIETEKFGDVLFVAIGTKDVRTIRIHEIFRKPGAAIKKGTEVGCFQYGGSSIIVAFRKGAIKFDQDLLELGRQKIQVSVKVGMSLGKANSLNKKVA</sequence>
<accession>A0ACB9YWJ6</accession>
<reference evidence="1 2" key="1">
    <citation type="journal article" date="2022" name="New Phytol.">
        <title>Ecological generalism drives hyperdiversity of secondary metabolite gene clusters in xylarialean endophytes.</title>
        <authorList>
            <person name="Franco M.E.E."/>
            <person name="Wisecaver J.H."/>
            <person name="Arnold A.E."/>
            <person name="Ju Y.M."/>
            <person name="Slot J.C."/>
            <person name="Ahrendt S."/>
            <person name="Moore L.P."/>
            <person name="Eastman K.E."/>
            <person name="Scott K."/>
            <person name="Konkel Z."/>
            <person name="Mondo S.J."/>
            <person name="Kuo A."/>
            <person name="Hayes R.D."/>
            <person name="Haridas S."/>
            <person name="Andreopoulos B."/>
            <person name="Riley R."/>
            <person name="LaButti K."/>
            <person name="Pangilinan J."/>
            <person name="Lipzen A."/>
            <person name="Amirebrahimi M."/>
            <person name="Yan J."/>
            <person name="Adam C."/>
            <person name="Keymanesh K."/>
            <person name="Ng V."/>
            <person name="Louie K."/>
            <person name="Northen T."/>
            <person name="Drula E."/>
            <person name="Henrissat B."/>
            <person name="Hsieh H.M."/>
            <person name="Youens-Clark K."/>
            <person name="Lutzoni F."/>
            <person name="Miadlikowska J."/>
            <person name="Eastwood D.C."/>
            <person name="Hamelin R.C."/>
            <person name="Grigoriev I.V."/>
            <person name="U'Ren J.M."/>
        </authorList>
    </citation>
    <scope>NUCLEOTIDE SEQUENCE [LARGE SCALE GENOMIC DNA]</scope>
    <source>
        <strain evidence="1 2">CBS 119005</strain>
    </source>
</reference>